<dbReference type="InterPro" id="IPR036052">
    <property type="entry name" value="TrpB-like_PALP_sf"/>
</dbReference>
<evidence type="ECO:0000259" key="2">
    <source>
        <dbReference type="Pfam" id="PF00291"/>
    </source>
</evidence>
<dbReference type="Proteomes" id="UP001530377">
    <property type="component" value="Unassembled WGS sequence"/>
</dbReference>
<feature type="region of interest" description="Disordered" evidence="1">
    <location>
        <begin position="104"/>
        <end position="129"/>
    </location>
</feature>
<evidence type="ECO:0000256" key="1">
    <source>
        <dbReference type="SAM" id="MobiDB-lite"/>
    </source>
</evidence>
<evidence type="ECO:0000313" key="3">
    <source>
        <dbReference type="EMBL" id="KAL3822265.1"/>
    </source>
</evidence>
<evidence type="ECO:0000313" key="4">
    <source>
        <dbReference type="Proteomes" id="UP001530377"/>
    </source>
</evidence>
<reference evidence="3 4" key="1">
    <citation type="submission" date="2024-10" db="EMBL/GenBank/DDBJ databases">
        <title>Updated reference genomes for cyclostephanoid diatoms.</title>
        <authorList>
            <person name="Roberts W.R."/>
            <person name="Alverson A.J."/>
        </authorList>
    </citation>
    <scope>NUCLEOTIDE SEQUENCE [LARGE SCALE GENOMIC DNA]</scope>
    <source>
        <strain evidence="3 4">AJA228-03</strain>
    </source>
</reference>
<keyword evidence="4" id="KW-1185">Reference proteome</keyword>
<dbReference type="InterPro" id="IPR050214">
    <property type="entry name" value="Cys_Synth/Cystath_Beta-Synth"/>
</dbReference>
<feature type="domain" description="Tryptophan synthase beta chain-like PALP" evidence="2">
    <location>
        <begin position="150"/>
        <end position="205"/>
    </location>
</feature>
<comment type="caution">
    <text evidence="3">The sequence shown here is derived from an EMBL/GenBank/DDBJ whole genome shotgun (WGS) entry which is preliminary data.</text>
</comment>
<feature type="region of interest" description="Disordered" evidence="1">
    <location>
        <begin position="210"/>
        <end position="254"/>
    </location>
</feature>
<dbReference type="Gene3D" id="3.40.50.1100">
    <property type="match status" value="1"/>
</dbReference>
<proteinExistence type="predicted"/>
<dbReference type="EMBL" id="JALLPB020000070">
    <property type="protein sequence ID" value="KAL3822265.1"/>
    <property type="molecule type" value="Genomic_DNA"/>
</dbReference>
<dbReference type="InterPro" id="IPR001926">
    <property type="entry name" value="TrpB-like_PALP"/>
</dbReference>
<protein>
    <recommendedName>
        <fullName evidence="2">Tryptophan synthase beta chain-like PALP domain-containing protein</fullName>
    </recommendedName>
</protein>
<feature type="compositionally biased region" description="Low complexity" evidence="1">
    <location>
        <begin position="342"/>
        <end position="354"/>
    </location>
</feature>
<dbReference type="PANTHER" id="PTHR10314">
    <property type="entry name" value="CYSTATHIONINE BETA-SYNTHASE"/>
    <property type="match status" value="1"/>
</dbReference>
<name>A0ABD3SD06_9STRA</name>
<dbReference type="Pfam" id="PF00291">
    <property type="entry name" value="PALP"/>
    <property type="match status" value="2"/>
</dbReference>
<gene>
    <name evidence="3" type="ORF">ACHAXA_005898</name>
</gene>
<dbReference type="AlphaFoldDB" id="A0ABD3SD06"/>
<feature type="domain" description="Tryptophan synthase beta chain-like PALP" evidence="2">
    <location>
        <begin position="357"/>
        <end position="416"/>
    </location>
</feature>
<organism evidence="3 4">
    <name type="scientific">Cyclostephanos tholiformis</name>
    <dbReference type="NCBI Taxonomy" id="382380"/>
    <lineage>
        <taxon>Eukaryota</taxon>
        <taxon>Sar</taxon>
        <taxon>Stramenopiles</taxon>
        <taxon>Ochrophyta</taxon>
        <taxon>Bacillariophyta</taxon>
        <taxon>Coscinodiscophyceae</taxon>
        <taxon>Thalassiosirophycidae</taxon>
        <taxon>Stephanodiscales</taxon>
        <taxon>Stephanodiscaceae</taxon>
        <taxon>Cyclostephanos</taxon>
    </lineage>
</organism>
<dbReference type="SUPFAM" id="SSF53686">
    <property type="entry name" value="Tryptophan synthase beta subunit-like PLP-dependent enzymes"/>
    <property type="match status" value="2"/>
</dbReference>
<accession>A0ABD3SD06</accession>
<feature type="region of interest" description="Disordered" evidence="1">
    <location>
        <begin position="335"/>
        <end position="354"/>
    </location>
</feature>
<feature type="non-terminal residue" evidence="3">
    <location>
        <position position="1"/>
    </location>
</feature>
<sequence length="469" mass="52433">SSASRTKTIDADDGGYISLIGNTPLLYLPKLSSLLSNGVGIYVKVESKYDHLRRLGAGVVVVRNCGISNPGHYVNVARRICEWLQVERRYDEYYWRDVVGIPPTRRRGNRRGDDDGGNDGPGTDACSIDVEGRMHNTTTSRQRAPKLLRVAFMNQFENLANVKAHYTTTGPEIYSQLRGKVDAFVMSAGTGGTLVGVGGYLKERWFRNHRHRDRRRRRRRRRHRDDGTTRRYSPRFTDVNRSQTQRPPRVYLVDPPGSSLYNKIKFGVAYTSQQSEQRLRRHRYDTLAEGIGLDRVTANFGLGCEVISWDDDFREGRRGGGTNARPFGRRIDLLMNSTGQPSDASGSSDTSSASTSSKIIDDALAISDQQAVFMAHYLLRHEGLFVGSSTAMNVAGALMVASHMPEGSNVVTIVCDGGQRHTSRFWNRDFIVNEWGLKWPGDDSGNDECANDILEQLGIVISHEGITKE</sequence>
<feature type="compositionally biased region" description="Basic residues" evidence="1">
    <location>
        <begin position="210"/>
        <end position="223"/>
    </location>
</feature>